<evidence type="ECO:0000313" key="3">
    <source>
        <dbReference type="EMBL" id="KAG6591918.1"/>
    </source>
</evidence>
<gene>
    <name evidence="3" type="ORF">SDJN03_14264</name>
</gene>
<sequence>MARRPYTTVLGCITCEELDDFGAGKESWLVDNPNLICALDSHFLALANRSIILVLGWAGSDGYKVKIRPSDLSPIKAEYISALEWLVFDEFKVLLVGTSCGYLLIYSSNGDLILKQMIHPGRILKIRVHGSKRDSSHESSFEEVSVAMPGVIARIEASDIQNTLQKWFEESKARFRDPKSDSRDTEDSGNSFEKLAYQVWNVSKYGSCADAAIVGVMPPPLMELQSSERYFCAVTVGKDAVISAFRLSEDKSRSLVGAILSKVVPATFSTIASFSKVIWRREPKTSKKPDAKGQAFARASSLTCLKDHPRKGEKLTLSPSGTLAAVTDSLGRILLLDTQALVVVRLWKGYRDANCLFMEMLINRDTASSSSNSIEYEPAKNDYCLCLAIHAPRKGIVEIWQMRTGGRLRTIRCATGSKLLQPSSRRVVTIHSMPPLMAYFPSSSLLISLLFLLPFHSDANLHKTTLRPPDLLDDSDLATTANHSTPPAVFFEVTKPIDTPKAKPCSLLVLHHDFASTYAKSPVLANYTPPSHCSFTKFSKIVLEWKATCRGRQFDRIFGVWLSGVEILRSCTAEPRATGIVWTVRKDITRYYSLLLKNQTLAVYLGNIIDHTYTGIYHVKVHIHFYPEVNDSGDNILLSSPKLASGYDSDSRADLIVPISRNLPLNDGLWFHVKNSTDIQLKNFEIPQNVYRAVLEVYVSFHENDEFWYSNLPNDYITANNLTDSPGNGPFREVLVSLDDEIVGAIWPFTVIFTGGVNPLLWRPISGIGSFNLPSYDIELTPFLGHLLDGKLHTFGFSVTHGLNVWYINANLHLWLDEHSVKTEGKLLNHVVSPHSVSMNSNFTDLDGVFLTKVTRSVSSSGWVKSSLGIVTTETNQDLSYRNSMVMGNDGNSQIVNQEIQFNCSVDAKKKSSVVYSFKSLKTFPLYMYSDIKDGGNGSYESLANLTLGFNEKRRDGVGSFMSSVKNVQNGQGRMVVKGHLVASGLGSTQQDYRFHGDEHCYSRNISSSNYTIVYDDVKNICGKKKLESGGGFRFRRWPIPGSLDSNFHGNGGRLE</sequence>
<feature type="domain" description="Peptide N-acetyl-beta-D-glucosaminyl asparaginase amidase A N-terminal" evidence="1">
    <location>
        <begin position="503"/>
        <end position="828"/>
    </location>
</feature>
<dbReference type="AlphaFoldDB" id="A0AAV6N634"/>
<keyword evidence="4" id="KW-1185">Reference proteome</keyword>
<evidence type="ECO:0000259" key="1">
    <source>
        <dbReference type="Pfam" id="PF12222"/>
    </source>
</evidence>
<comment type="caution">
    <text evidence="3">The sequence shown here is derived from an EMBL/GenBank/DDBJ whole genome shotgun (WGS) entry which is preliminary data.</text>
</comment>
<dbReference type="InterPro" id="IPR021102">
    <property type="entry name" value="PNGase_A"/>
</dbReference>
<dbReference type="Proteomes" id="UP000685013">
    <property type="component" value="Chromosome 9"/>
</dbReference>
<organism evidence="3 4">
    <name type="scientific">Cucurbita argyrosperma subsp. sororia</name>
    <dbReference type="NCBI Taxonomy" id="37648"/>
    <lineage>
        <taxon>Eukaryota</taxon>
        <taxon>Viridiplantae</taxon>
        <taxon>Streptophyta</taxon>
        <taxon>Embryophyta</taxon>
        <taxon>Tracheophyta</taxon>
        <taxon>Spermatophyta</taxon>
        <taxon>Magnoliopsida</taxon>
        <taxon>eudicotyledons</taxon>
        <taxon>Gunneridae</taxon>
        <taxon>Pentapetalae</taxon>
        <taxon>rosids</taxon>
        <taxon>fabids</taxon>
        <taxon>Cucurbitales</taxon>
        <taxon>Cucurbitaceae</taxon>
        <taxon>Cucurbiteae</taxon>
        <taxon>Cucurbita</taxon>
    </lineage>
</organism>
<accession>A0AAV6N634</accession>
<feature type="domain" description="Rab3-GAP regulatory subunit N-terminal" evidence="2">
    <location>
        <begin position="28"/>
        <end position="420"/>
    </location>
</feature>
<dbReference type="Pfam" id="PF12222">
    <property type="entry name" value="PNGaseA"/>
    <property type="match status" value="1"/>
</dbReference>
<dbReference type="Pfam" id="PF14655">
    <property type="entry name" value="RAB3GAP2_N"/>
    <property type="match status" value="1"/>
</dbReference>
<reference evidence="3 4" key="1">
    <citation type="journal article" date="2021" name="Hortic Res">
        <title>The domestication of Cucurbita argyrosperma as revealed by the genome of its wild relative.</title>
        <authorList>
            <person name="Barrera-Redondo J."/>
            <person name="Sanchez-de la Vega G."/>
            <person name="Aguirre-Liguori J.A."/>
            <person name="Castellanos-Morales G."/>
            <person name="Gutierrez-Guerrero Y.T."/>
            <person name="Aguirre-Dugua X."/>
            <person name="Aguirre-Planter E."/>
            <person name="Tenaillon M.I."/>
            <person name="Lira-Saade R."/>
            <person name="Eguiarte L.E."/>
        </authorList>
    </citation>
    <scope>NUCLEOTIDE SEQUENCE [LARGE SCALE GENOMIC DNA]</scope>
    <source>
        <strain evidence="3">JBR-2021</strain>
    </source>
</reference>
<protein>
    <submittedName>
        <fullName evidence="3">Uncharacterized protein</fullName>
    </submittedName>
</protein>
<dbReference type="PANTHER" id="PTHR31104">
    <property type="entry name" value="PEPTIDE-N4-(N-ACETYL-BETA-GLUCOSAMINYL)ASPARAGINE AMIDASE A PROTEIN"/>
    <property type="match status" value="1"/>
</dbReference>
<proteinExistence type="predicted"/>
<name>A0AAV6N634_9ROSI</name>
<dbReference type="InterPro" id="IPR056948">
    <property type="entry name" value="PNGaseA_N"/>
</dbReference>
<dbReference type="EMBL" id="JAGKQH010000009">
    <property type="protein sequence ID" value="KAG6591918.1"/>
    <property type="molecule type" value="Genomic_DNA"/>
</dbReference>
<feature type="non-terminal residue" evidence="3">
    <location>
        <position position="1"/>
    </location>
</feature>
<dbReference type="Pfam" id="PF25156">
    <property type="entry name" value="PNGase_A_C"/>
    <property type="match status" value="1"/>
</dbReference>
<evidence type="ECO:0000313" key="4">
    <source>
        <dbReference type="Proteomes" id="UP000685013"/>
    </source>
</evidence>
<dbReference type="InterPro" id="IPR032839">
    <property type="entry name" value="RAB3GAP_N"/>
</dbReference>
<evidence type="ECO:0000259" key="2">
    <source>
        <dbReference type="Pfam" id="PF14655"/>
    </source>
</evidence>